<dbReference type="Proteomes" id="UP000277871">
    <property type="component" value="Unassembled WGS sequence"/>
</dbReference>
<dbReference type="AlphaFoldDB" id="A0A3L9LAG8"/>
<evidence type="ECO:0000313" key="2">
    <source>
        <dbReference type="Proteomes" id="UP000277871"/>
    </source>
</evidence>
<dbReference type="SUPFAM" id="SSF102462">
    <property type="entry name" value="Peptidyl-tRNA hydrolase II"/>
    <property type="match status" value="1"/>
</dbReference>
<dbReference type="GO" id="GO:0016787">
    <property type="term" value="F:hydrolase activity"/>
    <property type="evidence" value="ECO:0007669"/>
    <property type="project" value="UniProtKB-KW"/>
</dbReference>
<comment type="caution">
    <text evidence="1">The sequence shown here is derived from an EMBL/GenBank/DDBJ whole genome shotgun (WGS) entry which is preliminary data.</text>
</comment>
<dbReference type="EMBL" id="RDEX01000001">
    <property type="protein sequence ID" value="RLY95154.1"/>
    <property type="molecule type" value="Genomic_DNA"/>
</dbReference>
<organism evidence="1 2">
    <name type="scientific">Kocuria tytonicola</name>
    <dbReference type="NCBI Taxonomy" id="2055946"/>
    <lineage>
        <taxon>Bacteria</taxon>
        <taxon>Bacillati</taxon>
        <taxon>Actinomycetota</taxon>
        <taxon>Actinomycetes</taxon>
        <taxon>Micrococcales</taxon>
        <taxon>Micrococcaceae</taxon>
        <taxon>Kocuria</taxon>
    </lineage>
</organism>
<reference evidence="1 2" key="1">
    <citation type="submission" date="2018-10" db="EMBL/GenBank/DDBJ databases">
        <title>Kocuria tytonicola, new bacteria from the preen glands of American barn owls (Tyto furcata).</title>
        <authorList>
            <person name="Braun M.S."/>
            <person name="Wang E."/>
            <person name="Zimmermann S."/>
            <person name="Boutin S."/>
            <person name="Wagner H."/>
            <person name="Wink M."/>
        </authorList>
    </citation>
    <scope>NUCLEOTIDE SEQUENCE [LARGE SCALE GENOMIC DNA]</scope>
    <source>
        <strain evidence="1 2">473</strain>
    </source>
</reference>
<sequence>MQLVVHRDRERPAREVDVAEVAASAVVRLLDDPRSAPGGPWHEAVRTWRDAQIRKLVRRADGKRWDDVQQLPGVTVSREGPEGSGVAAVRAFVPAPVRPLPKALHKLQVSGTQFPADGRSRTEDVVVAVEVAPGLGISSGKLAAQCGHAAQLAWEQMPDHVRERWRADGFRVRLVFPSASEWAGKDRPVTVTDAGLTELDGPTDTTRAWWG</sequence>
<protein>
    <submittedName>
        <fullName evidence="1">Peptidyl-tRNA hydrolase</fullName>
    </submittedName>
</protein>
<dbReference type="InterPro" id="IPR023476">
    <property type="entry name" value="Pep_tRNA_hydro_II_dom_sf"/>
</dbReference>
<evidence type="ECO:0000313" key="1">
    <source>
        <dbReference type="EMBL" id="RLY95154.1"/>
    </source>
</evidence>
<dbReference type="Gene3D" id="3.40.1490.10">
    <property type="entry name" value="Bit1"/>
    <property type="match status" value="1"/>
</dbReference>
<proteinExistence type="predicted"/>
<gene>
    <name evidence="1" type="ORF">EAE32_03550</name>
</gene>
<keyword evidence="1" id="KW-0378">Hydrolase</keyword>
<name>A0A3L9LAG8_9MICC</name>
<keyword evidence="2" id="KW-1185">Reference proteome</keyword>
<accession>A0A3L9LAG8</accession>